<reference evidence="8 9" key="1">
    <citation type="journal article" date="2017" name="Curr. Biol.">
        <title>The Evolution of Venom by Co-option of Single-Copy Genes.</title>
        <authorList>
            <person name="Martinson E.O."/>
            <person name="Mrinalini"/>
            <person name="Kelkar Y.D."/>
            <person name="Chang C.H."/>
            <person name="Werren J.H."/>
        </authorList>
    </citation>
    <scope>NUCLEOTIDE SEQUENCE [LARGE SCALE GENOMIC DNA]</scope>
    <source>
        <strain evidence="8 9">Alberta</strain>
        <tissue evidence="8">Whole body</tissue>
    </source>
</reference>
<dbReference type="PANTHER" id="PTHR12618">
    <property type="entry name" value="PHD AND RING FINGER DOMAIN-CONTAINING PROTEIN 1"/>
    <property type="match status" value="1"/>
</dbReference>
<dbReference type="PROSITE" id="PS50089">
    <property type="entry name" value="ZF_RING_2"/>
    <property type="match status" value="1"/>
</dbReference>
<dbReference type="InterPro" id="IPR001841">
    <property type="entry name" value="Znf_RING"/>
</dbReference>
<dbReference type="GO" id="GO:0008270">
    <property type="term" value="F:zinc ion binding"/>
    <property type="evidence" value="ECO:0007669"/>
    <property type="project" value="UniProtKB-KW"/>
</dbReference>
<dbReference type="InterPro" id="IPR017907">
    <property type="entry name" value="Znf_RING_CS"/>
</dbReference>
<dbReference type="InterPro" id="IPR011011">
    <property type="entry name" value="Znf_FYVE_PHD"/>
</dbReference>
<dbReference type="STRING" id="543379.A0A232EWC4"/>
<dbReference type="OrthoDB" id="1935339at2759"/>
<evidence type="ECO:0000313" key="8">
    <source>
        <dbReference type="EMBL" id="OXU22636.1"/>
    </source>
</evidence>
<proteinExistence type="predicted"/>
<feature type="domain" description="RING-type" evidence="7">
    <location>
        <begin position="145"/>
        <end position="186"/>
    </location>
</feature>
<feature type="compositionally biased region" description="Polar residues" evidence="5">
    <location>
        <begin position="83"/>
        <end position="95"/>
    </location>
</feature>
<dbReference type="CDD" id="cd15536">
    <property type="entry name" value="PHD_PHRF1"/>
    <property type="match status" value="1"/>
</dbReference>
<dbReference type="SMART" id="SM00249">
    <property type="entry name" value="PHD"/>
    <property type="match status" value="1"/>
</dbReference>
<feature type="domain" description="PHD-type" evidence="6">
    <location>
        <begin position="221"/>
        <end position="272"/>
    </location>
</feature>
<dbReference type="PANTHER" id="PTHR12618:SF20">
    <property type="entry name" value="PHD AND RING FINGER DOMAIN-CONTAINING PROTEIN 1"/>
    <property type="match status" value="1"/>
</dbReference>
<dbReference type="PROSITE" id="PS50016">
    <property type="entry name" value="ZF_PHD_2"/>
    <property type="match status" value="1"/>
</dbReference>
<dbReference type="InterPro" id="IPR047157">
    <property type="entry name" value="PHRF1/Atg35"/>
</dbReference>
<evidence type="ECO:0000259" key="7">
    <source>
        <dbReference type="PROSITE" id="PS50089"/>
    </source>
</evidence>
<dbReference type="InterPro" id="IPR001965">
    <property type="entry name" value="Znf_PHD"/>
</dbReference>
<organism evidence="8 9">
    <name type="scientific">Trichomalopsis sarcophagae</name>
    <dbReference type="NCBI Taxonomy" id="543379"/>
    <lineage>
        <taxon>Eukaryota</taxon>
        <taxon>Metazoa</taxon>
        <taxon>Ecdysozoa</taxon>
        <taxon>Arthropoda</taxon>
        <taxon>Hexapoda</taxon>
        <taxon>Insecta</taxon>
        <taxon>Pterygota</taxon>
        <taxon>Neoptera</taxon>
        <taxon>Endopterygota</taxon>
        <taxon>Hymenoptera</taxon>
        <taxon>Apocrita</taxon>
        <taxon>Proctotrupomorpha</taxon>
        <taxon>Chalcidoidea</taxon>
        <taxon>Pteromalidae</taxon>
        <taxon>Pteromalinae</taxon>
        <taxon>Trichomalopsis</taxon>
    </lineage>
</organism>
<dbReference type="PROSITE" id="PS01359">
    <property type="entry name" value="ZF_PHD_1"/>
    <property type="match status" value="1"/>
</dbReference>
<dbReference type="PROSITE" id="PS00518">
    <property type="entry name" value="ZF_RING_1"/>
    <property type="match status" value="1"/>
</dbReference>
<dbReference type="InterPro" id="IPR019787">
    <property type="entry name" value="Znf_PHD-finger"/>
</dbReference>
<dbReference type="InterPro" id="IPR019786">
    <property type="entry name" value="Zinc_finger_PHD-type_CS"/>
</dbReference>
<dbReference type="Proteomes" id="UP000215335">
    <property type="component" value="Unassembled WGS sequence"/>
</dbReference>
<evidence type="ECO:0000256" key="5">
    <source>
        <dbReference type="SAM" id="MobiDB-lite"/>
    </source>
</evidence>
<evidence type="ECO:0008006" key="10">
    <source>
        <dbReference type="Google" id="ProtNLM"/>
    </source>
</evidence>
<evidence type="ECO:0000256" key="4">
    <source>
        <dbReference type="PROSITE-ProRule" id="PRU00175"/>
    </source>
</evidence>
<keyword evidence="2 4" id="KW-0863">Zinc-finger</keyword>
<feature type="compositionally biased region" description="Basic residues" evidence="5">
    <location>
        <begin position="32"/>
        <end position="41"/>
    </location>
</feature>
<dbReference type="AlphaFoldDB" id="A0A232EWC4"/>
<dbReference type="Pfam" id="PF00628">
    <property type="entry name" value="PHD"/>
    <property type="match status" value="1"/>
</dbReference>
<feature type="compositionally biased region" description="Basic and acidic residues" evidence="5">
    <location>
        <begin position="122"/>
        <end position="143"/>
    </location>
</feature>
<evidence type="ECO:0000259" key="6">
    <source>
        <dbReference type="PROSITE" id="PS50016"/>
    </source>
</evidence>
<dbReference type="SUPFAM" id="SSF57903">
    <property type="entry name" value="FYVE/PHD zinc finger"/>
    <property type="match status" value="1"/>
</dbReference>
<dbReference type="SMART" id="SM00184">
    <property type="entry name" value="RING"/>
    <property type="match status" value="2"/>
</dbReference>
<comment type="caution">
    <text evidence="8">The sequence shown here is derived from an EMBL/GenBank/DDBJ whole genome shotgun (WGS) entry which is preliminary data.</text>
</comment>
<feature type="region of interest" description="Disordered" evidence="5">
    <location>
        <begin position="1"/>
        <end position="143"/>
    </location>
</feature>
<dbReference type="SUPFAM" id="SSF57850">
    <property type="entry name" value="RING/U-box"/>
    <property type="match status" value="1"/>
</dbReference>
<accession>A0A232EWC4</accession>
<evidence type="ECO:0000256" key="1">
    <source>
        <dbReference type="ARBA" id="ARBA00022723"/>
    </source>
</evidence>
<dbReference type="Pfam" id="PF13639">
    <property type="entry name" value="zf-RING_2"/>
    <property type="match status" value="1"/>
</dbReference>
<evidence type="ECO:0000256" key="2">
    <source>
        <dbReference type="ARBA" id="ARBA00022771"/>
    </source>
</evidence>
<keyword evidence="3" id="KW-0862">Zinc</keyword>
<keyword evidence="1" id="KW-0479">Metal-binding</keyword>
<sequence length="285" mass="31933">MSSDSDKPTKPTKTRRPVLSDSESSDDSFIKHTNRGKKRVARVVSDGNTSDEDSDIPLHSVKKRKNHKIISEDESSYDSSSSNGGARNNFEGGNTSSEWQSDWESSEEESESEASNKTPKNKQKDSPKKASCHEHSSSDGESDKCPICLLSFRGQEVANPATCDHCFCLDCLIEWSKNVNTCPVDRQTFTVLNVRAKVNGKIIRHVPIEAKKPTEEPVQDPTFCEVCMLSDREDRMLLCDGCDAGYHLECLDPPMEEVPLEEHWYCPECSRNTQNDAEDVSTKTY</sequence>
<dbReference type="InterPro" id="IPR013083">
    <property type="entry name" value="Znf_RING/FYVE/PHD"/>
</dbReference>
<evidence type="ECO:0000313" key="9">
    <source>
        <dbReference type="Proteomes" id="UP000215335"/>
    </source>
</evidence>
<dbReference type="Gene3D" id="3.30.40.10">
    <property type="entry name" value="Zinc/RING finger domain, C3HC4 (zinc finger)"/>
    <property type="match status" value="2"/>
</dbReference>
<keyword evidence="9" id="KW-1185">Reference proteome</keyword>
<protein>
    <recommendedName>
        <fullName evidence="10">PHD and RING finger domain-containing protein 1</fullName>
    </recommendedName>
</protein>
<gene>
    <name evidence="8" type="ORF">TSAR_013642</name>
</gene>
<evidence type="ECO:0000256" key="3">
    <source>
        <dbReference type="ARBA" id="ARBA00022833"/>
    </source>
</evidence>
<dbReference type="EMBL" id="NNAY01001887">
    <property type="protein sequence ID" value="OXU22636.1"/>
    <property type="molecule type" value="Genomic_DNA"/>
</dbReference>
<name>A0A232EWC4_9HYME</name>